<organism evidence="2 4">
    <name type="scientific">Pseudomonas extremorientalis</name>
    <dbReference type="NCBI Taxonomy" id="169669"/>
    <lineage>
        <taxon>Bacteria</taxon>
        <taxon>Pseudomonadati</taxon>
        <taxon>Pseudomonadota</taxon>
        <taxon>Gammaproteobacteria</taxon>
        <taxon>Pseudomonadales</taxon>
        <taxon>Pseudomonadaceae</taxon>
        <taxon>Pseudomonas</taxon>
    </lineage>
</organism>
<protein>
    <submittedName>
        <fullName evidence="2">Uncharacterized protein</fullName>
    </submittedName>
</protein>
<name>A0A1H0N381_9PSED</name>
<dbReference type="AlphaFoldDB" id="A0A1H0N381"/>
<dbReference type="Proteomes" id="UP000181686">
    <property type="component" value="Unassembled WGS sequence"/>
</dbReference>
<reference evidence="2 4" key="1">
    <citation type="submission" date="2016-08" db="EMBL/GenBank/DDBJ databases">
        <title>Draft genome sequence of the type strain of Pseudomonas extremorientalis LMG 19695T isolated from drinking water reservoir.</title>
        <authorList>
            <person name="Tambong J.T."/>
        </authorList>
    </citation>
    <scope>NUCLEOTIDE SEQUENCE [LARGE SCALE GENOMIC DNA]</scope>
    <source>
        <strain evidence="2 4">LMG 19695</strain>
    </source>
</reference>
<accession>A0A1H0N381</accession>
<dbReference type="Proteomes" id="UP000182654">
    <property type="component" value="Chromosome I"/>
</dbReference>
<evidence type="ECO:0000256" key="1">
    <source>
        <dbReference type="SAM" id="MobiDB-lite"/>
    </source>
</evidence>
<proteinExistence type="predicted"/>
<gene>
    <name evidence="2" type="ORF">BFN10_11685</name>
    <name evidence="3" type="ORF">SAMN04490184_1670</name>
</gene>
<dbReference type="EMBL" id="LT629708">
    <property type="protein sequence ID" value="SDO87184.1"/>
    <property type="molecule type" value="Genomic_DNA"/>
</dbReference>
<evidence type="ECO:0000313" key="3">
    <source>
        <dbReference type="EMBL" id="SDO87184.1"/>
    </source>
</evidence>
<dbReference type="RefSeq" id="WP_071489826.1">
    <property type="nucleotide sequence ID" value="NZ_LT629708.1"/>
</dbReference>
<feature type="region of interest" description="Disordered" evidence="1">
    <location>
        <begin position="1"/>
        <end position="26"/>
    </location>
</feature>
<evidence type="ECO:0000313" key="2">
    <source>
        <dbReference type="EMBL" id="OIN09646.1"/>
    </source>
</evidence>
<dbReference type="EMBL" id="MDGK01000029">
    <property type="protein sequence ID" value="OIN09646.1"/>
    <property type="molecule type" value="Genomic_DNA"/>
</dbReference>
<sequence>MVKKTATPNGSTTTVEAPKPKLPKPKALEVNSPLVSSEVNATVATSRMKGSYLKFDPRMDEDHPITVTFRTRETPGPVFKDIVYPSPEPGEGKTEIPLPYMTKAMEYTLVISYTGTVNGQAATSLEKEVLMEFYPASEGKELAPYFLKEKIFQNTPTLDMHDFKGDGIVKTKVPYLAQVGDKFYCTLVTQQFSGDPVFYTVAYGYELTVEDIESGELTHAVSRGWLARQIPLYEAMTLQCGYITSGLAAQPPADVTNPDEKTLLPRNALQIQYRRTTAFIGDQRLDLLPAHLRQSAFFNNEWCLNPELTKQGGNVDTPGLDTYADDQVCFYVSGPGYGSKPLGCVTIQNDGDLATIELSPCVIACFFNKPMTLTYTVQFPNNNEPQRSPERVVNVLLPQFPHAEIEQATGNIVDLNTFSTDATAFVSVGDYAECAKCCWMWITGEDEDGAAYRFDVLVGAPVTGEWKESGVDTPILRADLKKLADCSEFELHFAVSFCEATGLENAHEFPAQTFKIEQEPLVLTPPKVTQAVGSNLTAYNGRDGVHVEVDYVGNNSKHSIIACWKRPNGTRWPLVSKPGNSSGAVIFELPAEAVIESMGTTVEIVYTVTTACKVQTSPPLNLTISLPVRLETPNVLEAVPAKVQNGVVDLGAFTGNANSHEDAMWFLRAGHICWLDATGTKKDGSLYSFPVYAARVITDGELTAGVAAPLLRSELDKLKDATQLTLVFRVTTDGSANKSNAVVCPSRVLIVRVIKMVTETFENLSFGYYPVGTVLNTPLMTVSHSSGIMGVHAASSSVPGMTSGNTIAFSCNAGSGQLPPQQMVFALKAGYRRIELAYMRHVYYGRFEYFNASGAKLGERVFSAGSPMDSWVDFPAPSGQLITKIVATTEQHSFTDNWRLYS</sequence>
<keyword evidence="5" id="KW-1185">Reference proteome</keyword>
<reference evidence="3 5" key="2">
    <citation type="submission" date="2016-10" db="EMBL/GenBank/DDBJ databases">
        <authorList>
            <person name="Varghese N."/>
            <person name="Submissions S."/>
        </authorList>
    </citation>
    <scope>NUCLEOTIDE SEQUENCE [LARGE SCALE GENOMIC DNA]</scope>
    <source>
        <strain evidence="3 5">BS2774</strain>
    </source>
</reference>
<feature type="compositionally biased region" description="Polar residues" evidence="1">
    <location>
        <begin position="1"/>
        <end position="15"/>
    </location>
</feature>
<evidence type="ECO:0000313" key="5">
    <source>
        <dbReference type="Proteomes" id="UP000182654"/>
    </source>
</evidence>
<evidence type="ECO:0000313" key="4">
    <source>
        <dbReference type="Proteomes" id="UP000181686"/>
    </source>
</evidence>